<dbReference type="InterPro" id="IPR011600">
    <property type="entry name" value="Pept_C14_caspase"/>
</dbReference>
<dbReference type="InterPro" id="IPR029030">
    <property type="entry name" value="Caspase-like_dom_sf"/>
</dbReference>
<name>A0ABM1BWN4_LIMPO</name>
<evidence type="ECO:0000259" key="4">
    <source>
        <dbReference type="PROSITE" id="PS50207"/>
    </source>
</evidence>
<keyword evidence="6" id="KW-1185">Reference proteome</keyword>
<dbReference type="InterPro" id="IPR015917">
    <property type="entry name" value="Pept_C14A"/>
</dbReference>
<dbReference type="PANTHER" id="PTHR48169">
    <property type="entry name" value="DED DOMAIN-CONTAINING PROTEIN"/>
    <property type="match status" value="1"/>
</dbReference>
<dbReference type="Gene3D" id="3.40.50.1460">
    <property type="match status" value="1"/>
</dbReference>
<dbReference type="GeneID" id="106473956"/>
<sequence>MDHPERGKCLIFNINEFDPHTGLDDTTWSDQDSDQLHYCFSELGFEVILYKNVTSKELIRHLEKVAVENHSNRDSFVCCILTRGEKGFLYGRDGKICIENVFSPFSGDKSPTLASKPKIFFIQACQKYEADKSKDEVDAVSKVYTIPTQADFLICDATLPGLYSLTNISKGSLFVQALCTMLEKHSNDMDLQSIMTAVNRKLTYMKVPLTPVDLCKGNVQETLCMTSMITRKIYFRTNL</sequence>
<protein>
    <submittedName>
        <fullName evidence="7">Caspase-7-like</fullName>
    </submittedName>
</protein>
<dbReference type="CDD" id="cd00032">
    <property type="entry name" value="CASc"/>
    <property type="match status" value="1"/>
</dbReference>
<reference evidence="7" key="1">
    <citation type="submission" date="2025-08" db="UniProtKB">
        <authorList>
            <consortium name="RefSeq"/>
        </authorList>
    </citation>
    <scope>IDENTIFICATION</scope>
    <source>
        <tissue evidence="7">Muscle</tissue>
    </source>
</reference>
<feature type="domain" description="Caspase family p20" evidence="5">
    <location>
        <begin position="5"/>
        <end position="129"/>
    </location>
</feature>
<comment type="similarity">
    <text evidence="1 3">Belongs to the peptidase C14A family.</text>
</comment>
<evidence type="ECO:0000256" key="2">
    <source>
        <dbReference type="ARBA" id="ARBA00022703"/>
    </source>
</evidence>
<feature type="domain" description="Caspase family p10" evidence="4">
    <location>
        <begin position="142"/>
        <end position="237"/>
    </location>
</feature>
<dbReference type="PROSITE" id="PS50208">
    <property type="entry name" value="CASPASE_P20"/>
    <property type="match status" value="1"/>
</dbReference>
<accession>A0ABM1BWN4</accession>
<organism evidence="6 7">
    <name type="scientific">Limulus polyphemus</name>
    <name type="common">Atlantic horseshoe crab</name>
    <dbReference type="NCBI Taxonomy" id="6850"/>
    <lineage>
        <taxon>Eukaryota</taxon>
        <taxon>Metazoa</taxon>
        <taxon>Ecdysozoa</taxon>
        <taxon>Arthropoda</taxon>
        <taxon>Chelicerata</taxon>
        <taxon>Merostomata</taxon>
        <taxon>Xiphosura</taxon>
        <taxon>Limulidae</taxon>
        <taxon>Limulus</taxon>
    </lineage>
</organism>
<keyword evidence="2" id="KW-0053">Apoptosis</keyword>
<dbReference type="InterPro" id="IPR002138">
    <property type="entry name" value="Pept_C14_p10"/>
</dbReference>
<dbReference type="PANTHER" id="PTHR48169:SF7">
    <property type="entry name" value="CASPASE 10"/>
    <property type="match status" value="1"/>
</dbReference>
<dbReference type="InterPro" id="IPR001309">
    <property type="entry name" value="Pept_C14_p20"/>
</dbReference>
<dbReference type="PRINTS" id="PR00376">
    <property type="entry name" value="IL1BCENZYME"/>
</dbReference>
<dbReference type="SUPFAM" id="SSF52129">
    <property type="entry name" value="Caspase-like"/>
    <property type="match status" value="1"/>
</dbReference>
<dbReference type="PROSITE" id="PS50207">
    <property type="entry name" value="CASPASE_P10"/>
    <property type="match status" value="1"/>
</dbReference>
<evidence type="ECO:0000256" key="3">
    <source>
        <dbReference type="RuleBase" id="RU003971"/>
    </source>
</evidence>
<dbReference type="Proteomes" id="UP000694941">
    <property type="component" value="Unplaced"/>
</dbReference>
<dbReference type="RefSeq" id="XP_013790103.2">
    <property type="nucleotide sequence ID" value="XM_013934649.2"/>
</dbReference>
<dbReference type="SMART" id="SM00115">
    <property type="entry name" value="CASc"/>
    <property type="match status" value="1"/>
</dbReference>
<evidence type="ECO:0000313" key="6">
    <source>
        <dbReference type="Proteomes" id="UP000694941"/>
    </source>
</evidence>
<dbReference type="Pfam" id="PF00656">
    <property type="entry name" value="Peptidase_C14"/>
    <property type="match status" value="1"/>
</dbReference>
<proteinExistence type="inferred from homology"/>
<gene>
    <name evidence="7" type="primary">LOC106473956</name>
</gene>
<evidence type="ECO:0000259" key="5">
    <source>
        <dbReference type="PROSITE" id="PS50208"/>
    </source>
</evidence>
<evidence type="ECO:0000256" key="1">
    <source>
        <dbReference type="ARBA" id="ARBA00010134"/>
    </source>
</evidence>
<evidence type="ECO:0000313" key="7">
    <source>
        <dbReference type="RefSeq" id="XP_013790103.2"/>
    </source>
</evidence>